<dbReference type="PROSITE" id="PS51257">
    <property type="entry name" value="PROKAR_LIPOPROTEIN"/>
    <property type="match status" value="1"/>
</dbReference>
<protein>
    <submittedName>
        <fullName evidence="1">Protein K</fullName>
    </submittedName>
</protein>
<evidence type="ECO:0000313" key="2">
    <source>
        <dbReference type="Proteomes" id="UP000824410"/>
    </source>
</evidence>
<dbReference type="EMBL" id="SHDO01000003">
    <property type="protein sequence ID" value="MBX6979025.1"/>
    <property type="molecule type" value="Genomic_DNA"/>
</dbReference>
<proteinExistence type="predicted"/>
<comment type="caution">
    <text evidence="1">The sequence shown here is derived from an EMBL/GenBank/DDBJ whole genome shotgun (WGS) entry which is preliminary data.</text>
</comment>
<dbReference type="RefSeq" id="WP_048606353.1">
    <property type="nucleotide sequence ID" value="NZ_ABEXOQ020000024.1"/>
</dbReference>
<reference evidence="1" key="1">
    <citation type="submission" date="2019-02" db="EMBL/GenBank/DDBJ databases">
        <title>Genomic characterization of isolates from hospital effluents in KZN, South Africa.</title>
        <authorList>
            <person name="Ntshobeni N."/>
            <person name="Allam M."/>
            <person name="Ismail A."/>
            <person name="Amoako D."/>
            <person name="Essack S."/>
            <person name="Chenia H."/>
        </authorList>
    </citation>
    <scope>NUCLEOTIDE SEQUENCE</scope>
    <source>
        <strain evidence="1">AFE97_S1</strain>
    </source>
</reference>
<dbReference type="AlphaFoldDB" id="A0A1J0E4H3"/>
<dbReference type="KEGG" id="prg:RB151_010740"/>
<name>A0A1J0E4H3_PRORE</name>
<evidence type="ECO:0000313" key="1">
    <source>
        <dbReference type="EMBL" id="MBX6979025.1"/>
    </source>
</evidence>
<dbReference type="OrthoDB" id="6458274at2"/>
<dbReference type="Proteomes" id="UP000824410">
    <property type="component" value="Unassembled WGS sequence"/>
</dbReference>
<sequence>MVVFKKTVCLLLGAVLMVGCSPDTEEKAKSEPSSVATANSELKQRVDEIKSNSTEDKINAFNAKSDDDPTMLRGIFLSEMAKSLPMLIDDVTLLTEVTEKNGMLFYQYTIKGIPDNVLESNSWQQNMRKVLDINYCGKDAGMKILHEMFPDGITHNYYKSNKLIFTYIVTPAICL</sequence>
<gene>
    <name evidence="1" type="ORF">EX242_01905</name>
</gene>
<organism evidence="1 2">
    <name type="scientific">Providencia rettgeri</name>
    <dbReference type="NCBI Taxonomy" id="587"/>
    <lineage>
        <taxon>Bacteria</taxon>
        <taxon>Pseudomonadati</taxon>
        <taxon>Pseudomonadota</taxon>
        <taxon>Gammaproteobacteria</taxon>
        <taxon>Enterobacterales</taxon>
        <taxon>Morganellaceae</taxon>
        <taxon>Providencia</taxon>
    </lineage>
</organism>
<accession>A0A1J0E4H3</accession>